<dbReference type="PRINTS" id="PR01021">
    <property type="entry name" value="OMPADOMAIN"/>
</dbReference>
<reference evidence="6 7" key="1">
    <citation type="submission" date="2018-04" db="EMBL/GenBank/DDBJ databases">
        <title>Pararhodobacter oceanense sp. nov., isolated from marine intertidal sediment.</title>
        <authorList>
            <person name="Wang X.-L."/>
            <person name="Du Z.-J."/>
        </authorList>
    </citation>
    <scope>NUCLEOTIDE SEQUENCE [LARGE SCALE GENOMIC DNA]</scope>
    <source>
        <strain evidence="6 7">AM505</strain>
    </source>
</reference>
<dbReference type="PRINTS" id="PR01023">
    <property type="entry name" value="NAFLGMOTY"/>
</dbReference>
<dbReference type="EMBL" id="QDKM01000005">
    <property type="protein sequence ID" value="PVH28292.1"/>
    <property type="molecule type" value="Genomic_DNA"/>
</dbReference>
<gene>
    <name evidence="6" type="ORF">DDE20_11925</name>
</gene>
<dbReference type="RefSeq" id="WP_116558740.1">
    <property type="nucleotide sequence ID" value="NZ_JBLWXM010000002.1"/>
</dbReference>
<evidence type="ECO:0000256" key="1">
    <source>
        <dbReference type="ARBA" id="ARBA00004442"/>
    </source>
</evidence>
<dbReference type="GO" id="GO:0009279">
    <property type="term" value="C:cell outer membrane"/>
    <property type="evidence" value="ECO:0007669"/>
    <property type="project" value="UniProtKB-SubCell"/>
</dbReference>
<name>A0A2T8HSL4_9RHOB</name>
<accession>A0A2T8HSL4</accession>
<protein>
    <recommendedName>
        <fullName evidence="5">OmpA-like domain-containing protein</fullName>
    </recommendedName>
</protein>
<dbReference type="PROSITE" id="PS01068">
    <property type="entry name" value="OMPA_1"/>
    <property type="match status" value="1"/>
</dbReference>
<dbReference type="PANTHER" id="PTHR30329">
    <property type="entry name" value="STATOR ELEMENT OF FLAGELLAR MOTOR COMPLEX"/>
    <property type="match status" value="1"/>
</dbReference>
<dbReference type="PROSITE" id="PS51123">
    <property type="entry name" value="OMPA_2"/>
    <property type="match status" value="1"/>
</dbReference>
<keyword evidence="7" id="KW-1185">Reference proteome</keyword>
<dbReference type="InterPro" id="IPR036737">
    <property type="entry name" value="OmpA-like_sf"/>
</dbReference>
<dbReference type="SUPFAM" id="SSF103088">
    <property type="entry name" value="OmpA-like"/>
    <property type="match status" value="1"/>
</dbReference>
<comment type="subcellular location">
    <subcellularLocation>
        <location evidence="1">Cell outer membrane</location>
    </subcellularLocation>
</comment>
<dbReference type="InterPro" id="IPR050330">
    <property type="entry name" value="Bact_OuterMem_StrucFunc"/>
</dbReference>
<sequence length="216" mass="21605">MNLMFAPKAFAALAAVALIAGCTDPNTGEYSRERTGMLSGAAIGGLLGAATGSGGRAPEVAIGAGLGAIAGGAIGGHLDRQAAELRAAVGSDVGVVNTGSEIVVTMPQDILFATDSATLRGDLRADLVAIAGNLQRYPDSVVLVTGHTDSTGSAGYNQSLSERRADSVAGVLISSGVPSRRVVARGAGQTQPVAPNTTATGRAQNRRVEITIRPNG</sequence>
<keyword evidence="3" id="KW-0998">Cell outer membrane</keyword>
<evidence type="ECO:0000256" key="3">
    <source>
        <dbReference type="ARBA" id="ARBA00023237"/>
    </source>
</evidence>
<dbReference type="AlphaFoldDB" id="A0A2T8HSL4"/>
<dbReference type="Gene3D" id="3.30.1330.60">
    <property type="entry name" value="OmpA-like domain"/>
    <property type="match status" value="1"/>
</dbReference>
<dbReference type="Pfam" id="PF00691">
    <property type="entry name" value="OmpA"/>
    <property type="match status" value="1"/>
</dbReference>
<dbReference type="OrthoDB" id="9782229at2"/>
<evidence type="ECO:0000313" key="6">
    <source>
        <dbReference type="EMBL" id="PVH28292.1"/>
    </source>
</evidence>
<organism evidence="6 7">
    <name type="scientific">Pararhodobacter oceanensis</name>
    <dbReference type="NCBI Taxonomy" id="2172121"/>
    <lineage>
        <taxon>Bacteria</taxon>
        <taxon>Pseudomonadati</taxon>
        <taxon>Pseudomonadota</taxon>
        <taxon>Alphaproteobacteria</taxon>
        <taxon>Rhodobacterales</taxon>
        <taxon>Paracoccaceae</taxon>
        <taxon>Pararhodobacter</taxon>
    </lineage>
</organism>
<dbReference type="InterPro" id="IPR006665">
    <property type="entry name" value="OmpA-like"/>
</dbReference>
<dbReference type="InterPro" id="IPR006664">
    <property type="entry name" value="OMP_bac"/>
</dbReference>
<evidence type="ECO:0000313" key="7">
    <source>
        <dbReference type="Proteomes" id="UP000245911"/>
    </source>
</evidence>
<dbReference type="CDD" id="cd07185">
    <property type="entry name" value="OmpA_C-like"/>
    <property type="match status" value="1"/>
</dbReference>
<comment type="caution">
    <text evidence="6">The sequence shown here is derived from an EMBL/GenBank/DDBJ whole genome shotgun (WGS) entry which is preliminary data.</text>
</comment>
<evidence type="ECO:0000259" key="5">
    <source>
        <dbReference type="PROSITE" id="PS51123"/>
    </source>
</evidence>
<feature type="domain" description="OmpA-like" evidence="5">
    <location>
        <begin position="99"/>
        <end position="216"/>
    </location>
</feature>
<dbReference type="PANTHER" id="PTHR30329:SF21">
    <property type="entry name" value="LIPOPROTEIN YIAD-RELATED"/>
    <property type="match status" value="1"/>
</dbReference>
<proteinExistence type="predicted"/>
<dbReference type="InterPro" id="IPR006690">
    <property type="entry name" value="OMPA-like_CS"/>
</dbReference>
<keyword evidence="2 4" id="KW-0472">Membrane</keyword>
<dbReference type="Proteomes" id="UP000245911">
    <property type="component" value="Unassembled WGS sequence"/>
</dbReference>
<evidence type="ECO:0000256" key="4">
    <source>
        <dbReference type="PROSITE-ProRule" id="PRU00473"/>
    </source>
</evidence>
<evidence type="ECO:0000256" key="2">
    <source>
        <dbReference type="ARBA" id="ARBA00023136"/>
    </source>
</evidence>